<dbReference type="Pfam" id="PF17744">
    <property type="entry name" value="DUF5581"/>
    <property type="match status" value="1"/>
</dbReference>
<dbReference type="EMBL" id="VXAB01005967">
    <property type="protein sequence ID" value="NXJ08920.1"/>
    <property type="molecule type" value="Genomic_DNA"/>
</dbReference>
<feature type="domain" description="DUF5581" evidence="1">
    <location>
        <begin position="203"/>
        <end position="306"/>
    </location>
</feature>
<dbReference type="OrthoDB" id="8699528at2759"/>
<name>A0A7K9YIK5_9GALL</name>
<dbReference type="Gene3D" id="2.60.40.10">
    <property type="entry name" value="Immunoglobulins"/>
    <property type="match status" value="1"/>
</dbReference>
<dbReference type="AlphaFoldDB" id="A0A7K9YIK5"/>
<dbReference type="InterPro" id="IPR049231">
    <property type="entry name" value="DUF5581_N"/>
</dbReference>
<dbReference type="Pfam" id="PF20996">
    <property type="entry name" value="DUF5581_N"/>
    <property type="match status" value="1"/>
</dbReference>
<dbReference type="InterPro" id="IPR036116">
    <property type="entry name" value="FN3_sf"/>
</dbReference>
<organism evidence="3 4">
    <name type="scientific">Odontophorus gujanensis</name>
    <name type="common">marbled wood quail</name>
    <dbReference type="NCBI Taxonomy" id="886794"/>
    <lineage>
        <taxon>Eukaryota</taxon>
        <taxon>Metazoa</taxon>
        <taxon>Chordata</taxon>
        <taxon>Craniata</taxon>
        <taxon>Vertebrata</taxon>
        <taxon>Euteleostomi</taxon>
        <taxon>Archelosauria</taxon>
        <taxon>Archosauria</taxon>
        <taxon>Dinosauria</taxon>
        <taxon>Saurischia</taxon>
        <taxon>Theropoda</taxon>
        <taxon>Coelurosauria</taxon>
        <taxon>Aves</taxon>
        <taxon>Neognathae</taxon>
        <taxon>Galloanserae</taxon>
        <taxon>Galliformes</taxon>
        <taxon>Odontophoridae</taxon>
        <taxon>Odontophorus</taxon>
    </lineage>
</organism>
<comment type="caution">
    <text evidence="3">The sequence shown here is derived from an EMBL/GenBank/DDBJ whole genome shotgun (WGS) entry which is preliminary data.</text>
</comment>
<dbReference type="InterPro" id="IPR039581">
    <property type="entry name" value="FNDC11"/>
</dbReference>
<dbReference type="InterPro" id="IPR003961">
    <property type="entry name" value="FN3_dom"/>
</dbReference>
<dbReference type="InterPro" id="IPR048317">
    <property type="entry name" value="DUF5581_C"/>
</dbReference>
<feature type="non-terminal residue" evidence="3">
    <location>
        <position position="1"/>
    </location>
</feature>
<gene>
    <name evidence="3" type="primary">Fnd11</name>
    <name evidence="3" type="ORF">ODOGUJ_R14868</name>
</gene>
<evidence type="ECO:0000259" key="2">
    <source>
        <dbReference type="Pfam" id="PF20996"/>
    </source>
</evidence>
<dbReference type="CDD" id="cd00063">
    <property type="entry name" value="FN3"/>
    <property type="match status" value="1"/>
</dbReference>
<feature type="non-terminal residue" evidence="3">
    <location>
        <position position="314"/>
    </location>
</feature>
<sequence>ASFGIMNVDLDEFETSLESTECSTEEQDNHILKRYSGRKSLLLQYLQSDLSLHLLKKHQKKVELLKKSCYYIEVQPSFLILRDESFLAIPTNIFQVIDPWKFQKVKKLGRYQAEIQLQLLTHLLEQLQQGREELVSYVEHCDMVTFLSKWDSILQRISDLSKAMNNLLYLQAKKRLYTKHRLVSCVAIGSSKVPDIRLSLRAKMPVTFDHKESFAHKNLAHLKWVTENQESPHEQYELHFKLLTHGTQAGFGHRGFVTCSTTTYVVHNLLPDQSYEFMIRRVETFTLVYEPWQDTITLTTKANEGEEESTWEPK</sequence>
<dbReference type="PANTHER" id="PTHR14537">
    <property type="entry name" value="FIBRONECTIN TYPE III DOMAIN-CONTAINING PROTEIN 11"/>
    <property type="match status" value="1"/>
</dbReference>
<feature type="domain" description="DUF5581" evidence="2">
    <location>
        <begin position="31"/>
        <end position="198"/>
    </location>
</feature>
<protein>
    <submittedName>
        <fullName evidence="3">FND11 protein</fullName>
    </submittedName>
</protein>
<dbReference type="Proteomes" id="UP000522663">
    <property type="component" value="Unassembled WGS sequence"/>
</dbReference>
<evidence type="ECO:0000313" key="3">
    <source>
        <dbReference type="EMBL" id="NXJ08920.1"/>
    </source>
</evidence>
<dbReference type="SUPFAM" id="SSF49265">
    <property type="entry name" value="Fibronectin type III"/>
    <property type="match status" value="1"/>
</dbReference>
<dbReference type="InterPro" id="IPR013783">
    <property type="entry name" value="Ig-like_fold"/>
</dbReference>
<proteinExistence type="predicted"/>
<evidence type="ECO:0000313" key="4">
    <source>
        <dbReference type="Proteomes" id="UP000522663"/>
    </source>
</evidence>
<accession>A0A7K9YIK5</accession>
<evidence type="ECO:0000259" key="1">
    <source>
        <dbReference type="Pfam" id="PF17744"/>
    </source>
</evidence>
<keyword evidence="4" id="KW-1185">Reference proteome</keyword>
<reference evidence="3 4" key="1">
    <citation type="submission" date="2019-09" db="EMBL/GenBank/DDBJ databases">
        <title>Bird 10,000 Genomes (B10K) Project - Family phase.</title>
        <authorList>
            <person name="Zhang G."/>
        </authorList>
    </citation>
    <scope>NUCLEOTIDE SEQUENCE [LARGE SCALE GENOMIC DNA]</scope>
    <source>
        <strain evidence="3">B10K-DU-001-53</strain>
        <tissue evidence="3">Muscle</tissue>
    </source>
</reference>